<gene>
    <name evidence="2" type="ORF">ME0900_15380</name>
</gene>
<evidence type="ECO:0000313" key="2">
    <source>
        <dbReference type="EMBL" id="GMB87165.1"/>
    </source>
</evidence>
<evidence type="ECO:0000313" key="3">
    <source>
        <dbReference type="Proteomes" id="UP001165243"/>
    </source>
</evidence>
<keyword evidence="1" id="KW-0472">Membrane</keyword>
<comment type="caution">
    <text evidence="2">The sequence shown here is derived from an EMBL/GenBank/DDBJ whole genome shotgun (WGS) entry which is preliminary data.</text>
</comment>
<dbReference type="RefSeq" id="WP_014565028.1">
    <property type="nucleotide sequence ID" value="NZ_BSWJ01000001.1"/>
</dbReference>
<keyword evidence="1" id="KW-1133">Transmembrane helix</keyword>
<dbReference type="EMBL" id="BSWK01000026">
    <property type="protein sequence ID" value="GMB87165.1"/>
    <property type="molecule type" value="Genomic_DNA"/>
</dbReference>
<accession>A0AAV5PPU3</accession>
<feature type="transmembrane region" description="Helical" evidence="1">
    <location>
        <begin position="12"/>
        <end position="32"/>
    </location>
</feature>
<name>A0AAV5PPU3_LACDE</name>
<dbReference type="Gene3D" id="1.10.3370.10">
    <property type="entry name" value="SecY subunit domain"/>
    <property type="match status" value="1"/>
</dbReference>
<dbReference type="Proteomes" id="UP001165243">
    <property type="component" value="Unassembled WGS sequence"/>
</dbReference>
<feature type="transmembrane region" description="Helical" evidence="1">
    <location>
        <begin position="68"/>
        <end position="86"/>
    </location>
</feature>
<organism evidence="2 3">
    <name type="scientific">Lactobacillus delbrueckii subsp. bulgaricus</name>
    <dbReference type="NCBI Taxonomy" id="1585"/>
    <lineage>
        <taxon>Bacteria</taxon>
        <taxon>Bacillati</taxon>
        <taxon>Bacillota</taxon>
        <taxon>Bacilli</taxon>
        <taxon>Lactobacillales</taxon>
        <taxon>Lactobacillaceae</taxon>
        <taxon>Lactobacillus</taxon>
    </lineage>
</organism>
<evidence type="ECO:0000256" key="1">
    <source>
        <dbReference type="SAM" id="Phobius"/>
    </source>
</evidence>
<proteinExistence type="predicted"/>
<dbReference type="SUPFAM" id="SSF103491">
    <property type="entry name" value="Preprotein translocase SecY subunit"/>
    <property type="match status" value="1"/>
</dbReference>
<dbReference type="InterPro" id="IPR023201">
    <property type="entry name" value="SecY_dom_sf"/>
</dbReference>
<keyword evidence="1" id="KW-0812">Transmembrane</keyword>
<dbReference type="AlphaFoldDB" id="A0AAV5PPU3"/>
<sequence>MGKKASLKDLGISTILAKAWWSMLYLGIFVFGKHISLPFAKLQTGQVNQLLVATGGDSSQASLFSLGISPWMSAMIIIGMLAQLRLPMMSKMTERKMGMAKRP</sequence>
<evidence type="ECO:0008006" key="4">
    <source>
        <dbReference type="Google" id="ProtNLM"/>
    </source>
</evidence>
<protein>
    <recommendedName>
        <fullName evidence="4">Preprotein translocase subunit SecY</fullName>
    </recommendedName>
</protein>
<reference evidence="2" key="1">
    <citation type="submission" date="2023-04" db="EMBL/GenBank/DDBJ databases">
        <title>Draft genome sequences of Lactobacillus delbrueckii subsp. bulgaricus ME-900 and ME-901 with improved acid tolerance.</title>
        <authorList>
            <person name="Ishida T."/>
            <person name="Yamamoto E."/>
            <person name="Koizumi A."/>
            <person name="Fujiwara S."/>
            <person name="Makino S."/>
            <person name="Kano H."/>
            <person name="Kimura K."/>
        </authorList>
    </citation>
    <scope>NUCLEOTIDE SEQUENCE</scope>
    <source>
        <strain evidence="2">ME-900</strain>
    </source>
</reference>